<gene>
    <name evidence="3" type="ORF">BT63DRAFT_480819</name>
</gene>
<feature type="region of interest" description="Disordered" evidence="1">
    <location>
        <begin position="1"/>
        <end position="95"/>
    </location>
</feature>
<feature type="compositionally biased region" description="Low complexity" evidence="1">
    <location>
        <begin position="880"/>
        <end position="926"/>
    </location>
</feature>
<dbReference type="OrthoDB" id="1043111at2759"/>
<feature type="compositionally biased region" description="Low complexity" evidence="1">
    <location>
        <begin position="64"/>
        <end position="75"/>
    </location>
</feature>
<organism evidence="3 4">
    <name type="scientific">Microthyrium microscopicum</name>
    <dbReference type="NCBI Taxonomy" id="703497"/>
    <lineage>
        <taxon>Eukaryota</taxon>
        <taxon>Fungi</taxon>
        <taxon>Dikarya</taxon>
        <taxon>Ascomycota</taxon>
        <taxon>Pezizomycotina</taxon>
        <taxon>Dothideomycetes</taxon>
        <taxon>Dothideomycetes incertae sedis</taxon>
        <taxon>Microthyriales</taxon>
        <taxon>Microthyriaceae</taxon>
        <taxon>Microthyrium</taxon>
    </lineage>
</organism>
<evidence type="ECO:0000313" key="4">
    <source>
        <dbReference type="Proteomes" id="UP000799302"/>
    </source>
</evidence>
<name>A0A6A6U8Z3_9PEZI</name>
<accession>A0A6A6U8Z3</accession>
<evidence type="ECO:0000313" key="3">
    <source>
        <dbReference type="EMBL" id="KAF2667917.1"/>
    </source>
</evidence>
<feature type="compositionally biased region" description="Basic and acidic residues" evidence="1">
    <location>
        <begin position="415"/>
        <end position="457"/>
    </location>
</feature>
<dbReference type="PANTHER" id="PTHR13169:SF0">
    <property type="entry name" value="UBIQUITIN-LIKE PROTEIN 3"/>
    <property type="match status" value="1"/>
</dbReference>
<dbReference type="Proteomes" id="UP000799302">
    <property type="component" value="Unassembled WGS sequence"/>
</dbReference>
<proteinExistence type="predicted"/>
<feature type="compositionally biased region" description="Low complexity" evidence="1">
    <location>
        <begin position="396"/>
        <end position="413"/>
    </location>
</feature>
<feature type="compositionally biased region" description="Basic and acidic residues" evidence="1">
    <location>
        <begin position="294"/>
        <end position="351"/>
    </location>
</feature>
<dbReference type="InterPro" id="IPR039540">
    <property type="entry name" value="UBL3-like_ubiquitin_dom"/>
</dbReference>
<dbReference type="EMBL" id="MU004237">
    <property type="protein sequence ID" value="KAF2667917.1"/>
    <property type="molecule type" value="Genomic_DNA"/>
</dbReference>
<feature type="region of interest" description="Disordered" evidence="1">
    <location>
        <begin position="841"/>
        <end position="926"/>
    </location>
</feature>
<dbReference type="AlphaFoldDB" id="A0A6A6U8Z3"/>
<feature type="compositionally biased region" description="Basic and acidic residues" evidence="1">
    <location>
        <begin position="199"/>
        <end position="213"/>
    </location>
</feature>
<reference evidence="3" key="1">
    <citation type="journal article" date="2020" name="Stud. Mycol.">
        <title>101 Dothideomycetes genomes: a test case for predicting lifestyles and emergence of pathogens.</title>
        <authorList>
            <person name="Haridas S."/>
            <person name="Albert R."/>
            <person name="Binder M."/>
            <person name="Bloem J."/>
            <person name="Labutti K."/>
            <person name="Salamov A."/>
            <person name="Andreopoulos B."/>
            <person name="Baker S."/>
            <person name="Barry K."/>
            <person name="Bills G."/>
            <person name="Bluhm B."/>
            <person name="Cannon C."/>
            <person name="Castanera R."/>
            <person name="Culley D."/>
            <person name="Daum C."/>
            <person name="Ezra D."/>
            <person name="Gonzalez J."/>
            <person name="Henrissat B."/>
            <person name="Kuo A."/>
            <person name="Liang C."/>
            <person name="Lipzen A."/>
            <person name="Lutzoni F."/>
            <person name="Magnuson J."/>
            <person name="Mondo S."/>
            <person name="Nolan M."/>
            <person name="Ohm R."/>
            <person name="Pangilinan J."/>
            <person name="Park H.-J."/>
            <person name="Ramirez L."/>
            <person name="Alfaro M."/>
            <person name="Sun H."/>
            <person name="Tritt A."/>
            <person name="Yoshinaga Y."/>
            <person name="Zwiers L.-H."/>
            <person name="Turgeon B."/>
            <person name="Goodwin S."/>
            <person name="Spatafora J."/>
            <person name="Crous P."/>
            <person name="Grigoriev I."/>
        </authorList>
    </citation>
    <scope>NUCLEOTIDE SEQUENCE</scope>
    <source>
        <strain evidence="3">CBS 115976</strain>
    </source>
</reference>
<feature type="compositionally biased region" description="Low complexity" evidence="1">
    <location>
        <begin position="958"/>
        <end position="1002"/>
    </location>
</feature>
<feature type="compositionally biased region" description="Low complexity" evidence="1">
    <location>
        <begin position="352"/>
        <end position="367"/>
    </location>
</feature>
<dbReference type="InterPro" id="IPR029071">
    <property type="entry name" value="Ubiquitin-like_domsf"/>
</dbReference>
<dbReference type="InterPro" id="IPR040015">
    <property type="entry name" value="UBL3-like"/>
</dbReference>
<feature type="compositionally biased region" description="Low complexity" evidence="1">
    <location>
        <begin position="489"/>
        <end position="508"/>
    </location>
</feature>
<feature type="compositionally biased region" description="Low complexity" evidence="1">
    <location>
        <begin position="843"/>
        <end position="869"/>
    </location>
</feature>
<evidence type="ECO:0000256" key="1">
    <source>
        <dbReference type="SAM" id="MobiDB-lite"/>
    </source>
</evidence>
<feature type="compositionally biased region" description="Polar residues" evidence="1">
    <location>
        <begin position="23"/>
        <end position="40"/>
    </location>
</feature>
<feature type="domain" description="UBL3-like ubiquitin" evidence="2">
    <location>
        <begin position="116"/>
        <end position="215"/>
    </location>
</feature>
<dbReference type="Pfam" id="PF13881">
    <property type="entry name" value="Rad60-SLD_2"/>
    <property type="match status" value="1"/>
</dbReference>
<dbReference type="Gene3D" id="3.10.20.90">
    <property type="entry name" value="Phosphatidylinositol 3-kinase Catalytic Subunit, Chain A, domain 1"/>
    <property type="match status" value="1"/>
</dbReference>
<feature type="region of interest" description="Disordered" evidence="1">
    <location>
        <begin position="195"/>
        <end position="590"/>
    </location>
</feature>
<keyword evidence="4" id="KW-1185">Reference proteome</keyword>
<dbReference type="PANTHER" id="PTHR13169">
    <property type="entry name" value="UBIQUITIN-LIKE PROTEIN 3 HCG-1 PROTEIN"/>
    <property type="match status" value="1"/>
</dbReference>
<feature type="region of interest" description="Disordered" evidence="1">
    <location>
        <begin position="958"/>
        <end position="1036"/>
    </location>
</feature>
<sequence length="1171" mass="125601">MASSSQSKGISSGAIGVPDQPLHPTQTATSSGAERGLSTNATLTGAETGQTGQTAGTSITPITNAPAPARSNSSAILPATDAPPNPSAPTEPIKPGDAATIRINLLLTTGSRHPFTINLKFLNRRDIKAENNDPWNISVYDMKSLIWHEWFEEWDTRPTSPGSIRLIFLGGLLDDKLALKDCRLNRNEVNVVHMTVKPQDTHEEEEYKSKEQKGSGSNGRSSSGLPVQTGSEEDKGGENQQSDETPSGPHRSRRWLCFGRKANSSADSSRSTPDPRRNADSPSTDQKPGFWSEVKNDVRAHHQRKEQQREDERRKFIARVMRDNAENEEQNRRGDERRAERDRAALEEPHLQRVAAQERAAQQLADQQQRDQEQAAQQQRDKQQRRRRLPGFKSLTNTTHRTTGTPGQPTPTRQRLRDFFRNHRPLTRREKDDNDKDSKDKNDKGDDKNRPDSKDDANTNNDTTGNATTGNATTGHDAKGSDSDGNNTTGNDSRGNDSNGSNTTGNDSRGNDYKGKGKQRAYPIRPDSSESPNPFLAPEHSTGQTPQGPIGPVSDSGFDSENMSRQRQLVEGDRLVLPGEPDNVDEDPDAITEVDPTIARLPRITLTDPGPVPGPNGLRILEHEFTIESMRGAPLEREQLAQYRRGELHPSQIELMSQRIASAPTSESLDATQRTQMGIPYFPAHDRALIEFLFVETIDHQLPCTPQRALERSLNYMRYRHPNTFWSYFDASVGASLSSPPTSTAAGASSSLRLSPAEWQSVSQSFQRIISAGVPLLRRRSSARSSSAGPSAVRSVVRAPISGPSNAGLPLPELRRELGAWGLLEGETDYEVPHIIPPPFPEGPYVSPSTESTSISSGWVGTSTVGSPVIGSPRASTEGPSTAVTAPAATTAPSTEGPSTAAPSTAGPSTAAPSTTAPSAMAPSTVAPSTTATATVVPAPAAPAMTASVPPAATGYFDMGPSTAGPPTTAGPPVAGSSTTAGPPNTAPATAAPATAAPVTAAPVPPPATDYPTMGSSIAGPRAPPPPGNRGGSGDAHHDSWWSNFSFARAASQLSYSRLFHSPRYLLKRNQTNQTNYQTPQPTPGVVYISKISPKLDLPTAVTTPLGLEMAPLDNECSIRVLSDAELAGLQQDGGYGRSRTPISCDEVFDSILMCYKRDVALLHASRPVGL</sequence>
<evidence type="ECO:0000259" key="2">
    <source>
        <dbReference type="Pfam" id="PF13881"/>
    </source>
</evidence>
<feature type="compositionally biased region" description="Polar residues" evidence="1">
    <location>
        <begin position="262"/>
        <end position="272"/>
    </location>
</feature>
<dbReference type="SUPFAM" id="SSF54236">
    <property type="entry name" value="Ubiquitin-like"/>
    <property type="match status" value="1"/>
</dbReference>
<feature type="compositionally biased region" description="Low complexity" evidence="1">
    <location>
        <begin position="458"/>
        <end position="475"/>
    </location>
</feature>
<feature type="compositionally biased region" description="Basic and acidic residues" evidence="1">
    <location>
        <begin position="562"/>
        <end position="574"/>
    </location>
</feature>
<feature type="compositionally biased region" description="Low complexity" evidence="1">
    <location>
        <begin position="41"/>
        <end position="57"/>
    </location>
</feature>
<feature type="compositionally biased region" description="Low complexity" evidence="1">
    <location>
        <begin position="214"/>
        <end position="224"/>
    </location>
</feature>
<feature type="compositionally biased region" description="Low complexity" evidence="1">
    <location>
        <begin position="1"/>
        <end position="16"/>
    </location>
</feature>
<protein>
    <recommendedName>
        <fullName evidence="2">UBL3-like ubiquitin domain-containing protein</fullName>
    </recommendedName>
</protein>